<keyword evidence="3" id="KW-0804">Transcription</keyword>
<dbReference type="InterPro" id="IPR018356">
    <property type="entry name" value="Tscrpt_reg_HTH_DeoR_CS"/>
</dbReference>
<dbReference type="InterPro" id="IPR037171">
    <property type="entry name" value="NagB/RpiA_transferase-like"/>
</dbReference>
<gene>
    <name evidence="5" type="ORF">H6A13_10095</name>
</gene>
<sequence>IERRNHILEKLQKEKRVVVSELSRTYQVSEETIRRDLEKLENDGLVIKSYGGAVLNEHSIFDLPFNIRKNQMVVEKQRMADLIADLVRDGEALMLDASSTAVYVARRLKSKKKLTVITNSVEIIVELFDVPEWNVISTGGVSRERSFALVGPNTNRMISSYHVDKAIISCKAANMATGMMDSDEQDACSKRLMLGAAKERILVADNSKFDKMAFAKVADWTELTKVVTDREPSREWLREFERLRIECVYPGKEDGKSK</sequence>
<dbReference type="InterPro" id="IPR036388">
    <property type="entry name" value="WH-like_DNA-bd_sf"/>
</dbReference>
<name>A0A939BCC2_9CLOT</name>
<dbReference type="InterPro" id="IPR036390">
    <property type="entry name" value="WH_DNA-bd_sf"/>
</dbReference>
<evidence type="ECO:0000256" key="1">
    <source>
        <dbReference type="ARBA" id="ARBA00023015"/>
    </source>
</evidence>
<keyword evidence="2" id="KW-0238">DNA-binding</keyword>
<evidence type="ECO:0000259" key="4">
    <source>
        <dbReference type="PROSITE" id="PS51000"/>
    </source>
</evidence>
<keyword evidence="1" id="KW-0805">Transcription regulation</keyword>
<dbReference type="PANTHER" id="PTHR30363">
    <property type="entry name" value="HTH-TYPE TRANSCRIPTIONAL REGULATOR SRLR-RELATED"/>
    <property type="match status" value="1"/>
</dbReference>
<evidence type="ECO:0000256" key="2">
    <source>
        <dbReference type="ARBA" id="ARBA00023125"/>
    </source>
</evidence>
<dbReference type="InterPro" id="IPR001034">
    <property type="entry name" value="DeoR_HTH"/>
</dbReference>
<dbReference type="Proteomes" id="UP000713880">
    <property type="component" value="Unassembled WGS sequence"/>
</dbReference>
<feature type="non-terminal residue" evidence="5">
    <location>
        <position position="1"/>
    </location>
</feature>
<dbReference type="PROSITE" id="PS00894">
    <property type="entry name" value="HTH_DEOR_1"/>
    <property type="match status" value="1"/>
</dbReference>
<reference evidence="5" key="2">
    <citation type="journal article" date="2021" name="Sci. Rep.">
        <title>The distribution of antibiotic resistance genes in chicken gut microbiota commensals.</title>
        <authorList>
            <person name="Juricova H."/>
            <person name="Matiasovicova J."/>
            <person name="Kubasova T."/>
            <person name="Cejkova D."/>
            <person name="Rychlik I."/>
        </authorList>
    </citation>
    <scope>NUCLEOTIDE SEQUENCE</scope>
    <source>
        <strain evidence="5">An420c</strain>
    </source>
</reference>
<dbReference type="InterPro" id="IPR050313">
    <property type="entry name" value="Carb_Metab_HTH_regulators"/>
</dbReference>
<dbReference type="AlphaFoldDB" id="A0A939BCC2"/>
<dbReference type="EMBL" id="JACJLV010000036">
    <property type="protein sequence ID" value="MBM6827439.1"/>
    <property type="molecule type" value="Genomic_DNA"/>
</dbReference>
<dbReference type="GO" id="GO:0003677">
    <property type="term" value="F:DNA binding"/>
    <property type="evidence" value="ECO:0007669"/>
    <property type="project" value="UniProtKB-KW"/>
</dbReference>
<dbReference type="SUPFAM" id="SSF100950">
    <property type="entry name" value="NagB/RpiA/CoA transferase-like"/>
    <property type="match status" value="1"/>
</dbReference>
<dbReference type="InterPro" id="IPR014036">
    <property type="entry name" value="DeoR-like_C"/>
</dbReference>
<dbReference type="RefSeq" id="WP_204909457.1">
    <property type="nucleotide sequence ID" value="NZ_JACJLV010000036.1"/>
</dbReference>
<dbReference type="PRINTS" id="PR00037">
    <property type="entry name" value="HTHLACR"/>
</dbReference>
<dbReference type="Gene3D" id="3.40.50.1360">
    <property type="match status" value="1"/>
</dbReference>
<feature type="domain" description="HTH deoR-type" evidence="4">
    <location>
        <begin position="1"/>
        <end position="55"/>
    </location>
</feature>
<protein>
    <submittedName>
        <fullName evidence="5">DeoR/GlpR transcriptional regulator</fullName>
    </submittedName>
</protein>
<dbReference type="SMART" id="SM01134">
    <property type="entry name" value="DeoRC"/>
    <property type="match status" value="1"/>
</dbReference>
<reference evidence="5" key="1">
    <citation type="submission" date="2020-08" db="EMBL/GenBank/DDBJ databases">
        <authorList>
            <person name="Cejkova D."/>
            <person name="Kubasova T."/>
            <person name="Jahodarova E."/>
            <person name="Rychlik I."/>
        </authorList>
    </citation>
    <scope>NUCLEOTIDE SEQUENCE</scope>
    <source>
        <strain evidence="5">An420c</strain>
    </source>
</reference>
<dbReference type="Pfam" id="PF08220">
    <property type="entry name" value="HTH_DeoR"/>
    <property type="match status" value="1"/>
</dbReference>
<proteinExistence type="predicted"/>
<dbReference type="Pfam" id="PF00455">
    <property type="entry name" value="DeoRC"/>
    <property type="match status" value="1"/>
</dbReference>
<dbReference type="PANTHER" id="PTHR30363:SF44">
    <property type="entry name" value="AGA OPERON TRANSCRIPTIONAL REPRESSOR-RELATED"/>
    <property type="match status" value="1"/>
</dbReference>
<dbReference type="SUPFAM" id="SSF46785">
    <property type="entry name" value="Winged helix' DNA-binding domain"/>
    <property type="match status" value="1"/>
</dbReference>
<dbReference type="SMART" id="SM00420">
    <property type="entry name" value="HTH_DEOR"/>
    <property type="match status" value="1"/>
</dbReference>
<organism evidence="5 6">
    <name type="scientific">Mordavella massiliensis</name>
    <dbReference type="NCBI Taxonomy" id="1871024"/>
    <lineage>
        <taxon>Bacteria</taxon>
        <taxon>Bacillati</taxon>
        <taxon>Bacillota</taxon>
        <taxon>Clostridia</taxon>
        <taxon>Eubacteriales</taxon>
        <taxon>Clostridiaceae</taxon>
        <taxon>Mordavella</taxon>
    </lineage>
</organism>
<dbReference type="Gene3D" id="1.10.10.10">
    <property type="entry name" value="Winged helix-like DNA-binding domain superfamily/Winged helix DNA-binding domain"/>
    <property type="match status" value="1"/>
</dbReference>
<dbReference type="PROSITE" id="PS51000">
    <property type="entry name" value="HTH_DEOR_2"/>
    <property type="match status" value="1"/>
</dbReference>
<evidence type="ECO:0000256" key="3">
    <source>
        <dbReference type="ARBA" id="ARBA00023163"/>
    </source>
</evidence>
<keyword evidence="6" id="KW-1185">Reference proteome</keyword>
<accession>A0A939BCC2</accession>
<dbReference type="GO" id="GO:0003700">
    <property type="term" value="F:DNA-binding transcription factor activity"/>
    <property type="evidence" value="ECO:0007669"/>
    <property type="project" value="InterPro"/>
</dbReference>
<evidence type="ECO:0000313" key="6">
    <source>
        <dbReference type="Proteomes" id="UP000713880"/>
    </source>
</evidence>
<evidence type="ECO:0000313" key="5">
    <source>
        <dbReference type="EMBL" id="MBM6827439.1"/>
    </source>
</evidence>
<comment type="caution">
    <text evidence="5">The sequence shown here is derived from an EMBL/GenBank/DDBJ whole genome shotgun (WGS) entry which is preliminary data.</text>
</comment>